<dbReference type="InterPro" id="IPR016055">
    <property type="entry name" value="A-D-PHexomutase_a/b/a-I/II/III"/>
</dbReference>
<sequence length="616" mass="67050">MTSGSNPVSSPSMTVDEALAAIDQACQEKKLTAGAVENIRSWLTEDRYREYRGQTIQHIADGMWQKLDDVFWTIIPFGTGGRRGRMYEIGSNAINDRTIGESAQGLADYVVQYHGGAKQLSCAIAYDTRHKSRHFTELCAGIMVAAGFKVYLLDDYRATPQLSFAVRHLNCDCGIMVTASHNPPSDNAVKVYWSTGGQVLPPHDKAIIDGVMSCQEIRVTPFAEAMADGRIEVVTDQIDTAFIDAASQCAFEGSRDVKVLYSPLHGVGEEAVVPLMKRDGFTQLDVYEGHREKSGDFPNVPGHVSNPENAAVFEAPIETARAGGYDLVLATDPDCDRLGVAAPLTTDPSGEWGTFTGNQIAALLADYVLEQTVKSGKLTERSYVIKTLVTTELVRRIAESHGARCVGDLLVGYKYIAEAMDREGPEDFVYGCEESHGYLVGTYARDKDGAVACMLMGELAAKLKAEGKSMHEYMAGLYRKHGMHRENLINVFMEGSEGMAAMQGLMKAFRAEPPKSLGGIAVAQVRDYGSATILNVADGSTSPLEGPSGNLVIMDLEMDGNYVAVRPSGTEPKVKFYVFTRLEAAESQDASAADIKLSDRLRAIEEDVRDFARLHS</sequence>
<organism evidence="10 11">
    <name type="scientific">Rhodopirellula baltica SH28</name>
    <dbReference type="NCBI Taxonomy" id="993517"/>
    <lineage>
        <taxon>Bacteria</taxon>
        <taxon>Pseudomonadati</taxon>
        <taxon>Planctomycetota</taxon>
        <taxon>Planctomycetia</taxon>
        <taxon>Pirellulales</taxon>
        <taxon>Pirellulaceae</taxon>
        <taxon>Rhodopirellula</taxon>
    </lineage>
</organism>
<keyword evidence="5" id="KW-0460">Magnesium</keyword>
<evidence type="ECO:0000256" key="2">
    <source>
        <dbReference type="ARBA" id="ARBA00010231"/>
    </source>
</evidence>
<dbReference type="RefSeq" id="WP_007332135.1">
    <property type="nucleotide sequence ID" value="NZ_AMCW01000063.1"/>
</dbReference>
<dbReference type="PANTHER" id="PTHR45745">
    <property type="entry name" value="PHOSPHOMANNOMUTASE 45A"/>
    <property type="match status" value="1"/>
</dbReference>
<keyword evidence="6" id="KW-0413">Isomerase</keyword>
<name>K5D6I9_RHOBT</name>
<dbReference type="CDD" id="cd05799">
    <property type="entry name" value="PGM2"/>
    <property type="match status" value="1"/>
</dbReference>
<dbReference type="Pfam" id="PF02880">
    <property type="entry name" value="PGM_PMM_III"/>
    <property type="match status" value="1"/>
</dbReference>
<evidence type="ECO:0000256" key="5">
    <source>
        <dbReference type="ARBA" id="ARBA00022842"/>
    </source>
</evidence>
<evidence type="ECO:0000256" key="1">
    <source>
        <dbReference type="ARBA" id="ARBA00001946"/>
    </source>
</evidence>
<evidence type="ECO:0000313" key="11">
    <source>
        <dbReference type="Proteomes" id="UP000007993"/>
    </source>
</evidence>
<dbReference type="InterPro" id="IPR005846">
    <property type="entry name" value="A-D-PHexomutase_a/b/a-III"/>
</dbReference>
<accession>K5D6I9</accession>
<dbReference type="Pfam" id="PF02879">
    <property type="entry name" value="PGM_PMM_II"/>
    <property type="match status" value="1"/>
</dbReference>
<comment type="cofactor">
    <cofactor evidence="1">
        <name>Mg(2+)</name>
        <dbReference type="ChEBI" id="CHEBI:18420"/>
    </cofactor>
</comment>
<feature type="domain" description="Alpha-D-phosphohexomutase alpha/beta/alpha" evidence="9">
    <location>
        <begin position="356"/>
        <end position="480"/>
    </location>
</feature>
<dbReference type="PATRIC" id="fig|993517.3.peg.2559"/>
<keyword evidence="4" id="KW-0479">Metal-binding</keyword>
<keyword evidence="3" id="KW-0597">Phosphoprotein</keyword>
<dbReference type="GO" id="GO:0006166">
    <property type="term" value="P:purine ribonucleoside salvage"/>
    <property type="evidence" value="ECO:0007669"/>
    <property type="project" value="TreeGrafter"/>
</dbReference>
<protein>
    <submittedName>
        <fullName evidence="10">Phosphoglucomutase/phosphomannomutase family protein</fullName>
    </submittedName>
</protein>
<dbReference type="Pfam" id="PF02878">
    <property type="entry name" value="PGM_PMM_I"/>
    <property type="match status" value="1"/>
</dbReference>
<dbReference type="PANTHER" id="PTHR45745:SF1">
    <property type="entry name" value="PHOSPHOGLUCOMUTASE 2B-RELATED"/>
    <property type="match status" value="1"/>
</dbReference>
<reference evidence="10 11" key="1">
    <citation type="journal article" date="2013" name="Mar. Genomics">
        <title>Expression of sulfatases in Rhodopirellula baltica and the diversity of sulfatases in the genus Rhodopirellula.</title>
        <authorList>
            <person name="Wegner C.E."/>
            <person name="Richter-Heitmann T."/>
            <person name="Klindworth A."/>
            <person name="Klockow C."/>
            <person name="Richter M."/>
            <person name="Achstetter T."/>
            <person name="Glockner F.O."/>
            <person name="Harder J."/>
        </authorList>
    </citation>
    <scope>NUCLEOTIDE SEQUENCE [LARGE SCALE GENOMIC DNA]</scope>
    <source>
        <strain evidence="10 11">SH28</strain>
    </source>
</reference>
<dbReference type="EMBL" id="AMCW01000063">
    <property type="protein sequence ID" value="EKK02327.1"/>
    <property type="molecule type" value="Genomic_DNA"/>
</dbReference>
<dbReference type="SUPFAM" id="SSF55957">
    <property type="entry name" value="Phosphoglucomutase, C-terminal domain"/>
    <property type="match status" value="1"/>
</dbReference>
<dbReference type="Gene3D" id="3.30.310.50">
    <property type="entry name" value="Alpha-D-phosphohexomutase, C-terminal domain"/>
    <property type="match status" value="1"/>
</dbReference>
<proteinExistence type="inferred from homology"/>
<feature type="domain" description="Alpha-D-phosphohexomutase alpha/beta/alpha" evidence="7">
    <location>
        <begin position="77"/>
        <end position="211"/>
    </location>
</feature>
<dbReference type="GO" id="GO:0008973">
    <property type="term" value="F:phosphopentomutase activity"/>
    <property type="evidence" value="ECO:0007669"/>
    <property type="project" value="TreeGrafter"/>
</dbReference>
<evidence type="ECO:0000259" key="9">
    <source>
        <dbReference type="Pfam" id="PF02880"/>
    </source>
</evidence>
<dbReference type="Proteomes" id="UP000007993">
    <property type="component" value="Unassembled WGS sequence"/>
</dbReference>
<dbReference type="PROSITE" id="PS00710">
    <property type="entry name" value="PGM_PMM"/>
    <property type="match status" value="1"/>
</dbReference>
<evidence type="ECO:0000259" key="8">
    <source>
        <dbReference type="Pfam" id="PF02879"/>
    </source>
</evidence>
<evidence type="ECO:0000259" key="7">
    <source>
        <dbReference type="Pfam" id="PF02878"/>
    </source>
</evidence>
<dbReference type="Gene3D" id="3.40.120.10">
    <property type="entry name" value="Alpha-D-Glucose-1,6-Bisphosphate, subunit A, domain 3"/>
    <property type="match status" value="3"/>
</dbReference>
<evidence type="ECO:0000256" key="3">
    <source>
        <dbReference type="ARBA" id="ARBA00022553"/>
    </source>
</evidence>
<dbReference type="InterPro" id="IPR005844">
    <property type="entry name" value="A-D-PHexomutase_a/b/a-I"/>
</dbReference>
<comment type="similarity">
    <text evidence="2">Belongs to the phosphohexose mutase family.</text>
</comment>
<dbReference type="InterPro" id="IPR016066">
    <property type="entry name" value="A-D-PHexomutase_CS"/>
</dbReference>
<feature type="domain" description="Alpha-D-phosphohexomutase alpha/beta/alpha" evidence="8">
    <location>
        <begin position="249"/>
        <end position="341"/>
    </location>
</feature>
<comment type="caution">
    <text evidence="10">The sequence shown here is derived from an EMBL/GenBank/DDBJ whole genome shotgun (WGS) entry which is preliminary data.</text>
</comment>
<evidence type="ECO:0000313" key="10">
    <source>
        <dbReference type="EMBL" id="EKK02327.1"/>
    </source>
</evidence>
<dbReference type="GO" id="GO:0000287">
    <property type="term" value="F:magnesium ion binding"/>
    <property type="evidence" value="ECO:0007669"/>
    <property type="project" value="InterPro"/>
</dbReference>
<dbReference type="InterPro" id="IPR036900">
    <property type="entry name" value="A-D-PHexomutase_C_sf"/>
</dbReference>
<evidence type="ECO:0000256" key="6">
    <source>
        <dbReference type="ARBA" id="ARBA00023235"/>
    </source>
</evidence>
<dbReference type="InterPro" id="IPR005845">
    <property type="entry name" value="A-D-PHexomutase_a/b/a-II"/>
</dbReference>
<dbReference type="AlphaFoldDB" id="K5D6I9"/>
<evidence type="ECO:0000256" key="4">
    <source>
        <dbReference type="ARBA" id="ARBA00022723"/>
    </source>
</evidence>
<dbReference type="SUPFAM" id="SSF53738">
    <property type="entry name" value="Phosphoglucomutase, first 3 domains"/>
    <property type="match status" value="3"/>
</dbReference>
<gene>
    <name evidence="10" type="ORF">RBSH_02363</name>
</gene>
<dbReference type="GO" id="GO:0005975">
    <property type="term" value="P:carbohydrate metabolic process"/>
    <property type="evidence" value="ECO:0007669"/>
    <property type="project" value="InterPro"/>
</dbReference>